<evidence type="ECO:0000256" key="1">
    <source>
        <dbReference type="SAM" id="SignalP"/>
    </source>
</evidence>
<dbReference type="AlphaFoldDB" id="A0A2J6RGF2"/>
<dbReference type="PANTHER" id="PTHR35523:SF1">
    <property type="entry name" value="CELL WALL PROTEIN SED1"/>
    <property type="match status" value="1"/>
</dbReference>
<dbReference type="STRING" id="1149755.A0A2J6RGF2"/>
<evidence type="ECO:0000313" key="3">
    <source>
        <dbReference type="Proteomes" id="UP000235786"/>
    </source>
</evidence>
<dbReference type="GO" id="GO:0031505">
    <property type="term" value="P:fungal-type cell wall organization"/>
    <property type="evidence" value="ECO:0007669"/>
    <property type="project" value="InterPro"/>
</dbReference>
<reference evidence="2 3" key="1">
    <citation type="submission" date="2016-04" db="EMBL/GenBank/DDBJ databases">
        <title>A degradative enzymes factory behind the ericoid mycorrhizal symbiosis.</title>
        <authorList>
            <consortium name="DOE Joint Genome Institute"/>
            <person name="Martino E."/>
            <person name="Morin E."/>
            <person name="Grelet G."/>
            <person name="Kuo A."/>
            <person name="Kohler A."/>
            <person name="Daghino S."/>
            <person name="Barry K."/>
            <person name="Choi C."/>
            <person name="Cichocki N."/>
            <person name="Clum A."/>
            <person name="Copeland A."/>
            <person name="Hainaut M."/>
            <person name="Haridas S."/>
            <person name="Labutti K."/>
            <person name="Lindquist E."/>
            <person name="Lipzen A."/>
            <person name="Khouja H.-R."/>
            <person name="Murat C."/>
            <person name="Ohm R."/>
            <person name="Olson A."/>
            <person name="Spatafora J."/>
            <person name="Veneault-Fourrey C."/>
            <person name="Henrissat B."/>
            <person name="Grigoriev I."/>
            <person name="Martin F."/>
            <person name="Perotto S."/>
        </authorList>
    </citation>
    <scope>NUCLEOTIDE SEQUENCE [LARGE SCALE GENOMIC DNA]</scope>
    <source>
        <strain evidence="2 3">F</strain>
    </source>
</reference>
<dbReference type="GO" id="GO:0005199">
    <property type="term" value="F:structural constituent of cell wall"/>
    <property type="evidence" value="ECO:0007669"/>
    <property type="project" value="InterPro"/>
</dbReference>
<evidence type="ECO:0000313" key="2">
    <source>
        <dbReference type="EMBL" id="PMD37578.1"/>
    </source>
</evidence>
<proteinExistence type="predicted"/>
<evidence type="ECO:0008006" key="4">
    <source>
        <dbReference type="Google" id="ProtNLM"/>
    </source>
</evidence>
<dbReference type="GO" id="GO:0009277">
    <property type="term" value="C:fungal-type cell wall"/>
    <property type="evidence" value="ECO:0007669"/>
    <property type="project" value="TreeGrafter"/>
</dbReference>
<dbReference type="EMBL" id="KZ613949">
    <property type="protein sequence ID" value="PMD37578.1"/>
    <property type="molecule type" value="Genomic_DNA"/>
</dbReference>
<keyword evidence="3" id="KW-1185">Reference proteome</keyword>
<sequence length="274" mass="28783">MKAVQSLLAVAGFVGAASAWGSGWSNETIVWTTVTTDVYTTYCPEATTFTQGTKTYTATASETITITDCPCTFSHTVPWSKPTTTPVVPPPYSARPPPPSNGTWVPPVWITTTETVSSYTTYCPAPTTVVQGNKTYTVTSATTLTITECPCTQTKTYPATVSTVTISYLTTYCPAPTVITYPGTTYTVTAPGTVTVPIVSYTTCPITSGTYVPPPYTPVGTGAAPTITATNTPVSPPSAPSALAQVSLPELNRRGNTLHQITIEGTVINKSLLI</sequence>
<dbReference type="Proteomes" id="UP000235786">
    <property type="component" value="Unassembled WGS sequence"/>
</dbReference>
<gene>
    <name evidence="2" type="ORF">L207DRAFT_77891</name>
</gene>
<keyword evidence="1" id="KW-0732">Signal</keyword>
<feature type="signal peptide" evidence="1">
    <location>
        <begin position="1"/>
        <end position="19"/>
    </location>
</feature>
<feature type="chain" id="PRO_5014405450" description="Cell wall protein SED1" evidence="1">
    <location>
        <begin position="20"/>
        <end position="274"/>
    </location>
</feature>
<dbReference type="PANTHER" id="PTHR35523">
    <property type="entry name" value="CELL WALL PROTEIN SED1"/>
    <property type="match status" value="1"/>
</dbReference>
<protein>
    <recommendedName>
        <fullName evidence="4">Cell wall protein SED1</fullName>
    </recommendedName>
</protein>
<name>A0A2J6RGF2_HYAVF</name>
<organism evidence="2 3">
    <name type="scientific">Hyaloscypha variabilis (strain UAMH 11265 / GT02V1 / F)</name>
    <name type="common">Meliniomyces variabilis</name>
    <dbReference type="NCBI Taxonomy" id="1149755"/>
    <lineage>
        <taxon>Eukaryota</taxon>
        <taxon>Fungi</taxon>
        <taxon>Dikarya</taxon>
        <taxon>Ascomycota</taxon>
        <taxon>Pezizomycotina</taxon>
        <taxon>Leotiomycetes</taxon>
        <taxon>Helotiales</taxon>
        <taxon>Hyaloscyphaceae</taxon>
        <taxon>Hyaloscypha</taxon>
        <taxon>Hyaloscypha variabilis</taxon>
    </lineage>
</organism>
<dbReference type="OrthoDB" id="4094614at2759"/>
<dbReference type="InterPro" id="IPR038843">
    <property type="entry name" value="Sed1/Spi1"/>
</dbReference>
<accession>A0A2J6RGF2</accession>